<dbReference type="AlphaFoldDB" id="A0A915KIP1"/>
<dbReference type="WBParaSite" id="nRc.2.0.1.t38700-RA">
    <property type="protein sequence ID" value="nRc.2.0.1.t38700-RA"/>
    <property type="gene ID" value="nRc.2.0.1.g38700"/>
</dbReference>
<organism evidence="1 2">
    <name type="scientific">Romanomermis culicivorax</name>
    <name type="common">Nematode worm</name>
    <dbReference type="NCBI Taxonomy" id="13658"/>
    <lineage>
        <taxon>Eukaryota</taxon>
        <taxon>Metazoa</taxon>
        <taxon>Ecdysozoa</taxon>
        <taxon>Nematoda</taxon>
        <taxon>Enoplea</taxon>
        <taxon>Dorylaimia</taxon>
        <taxon>Mermithida</taxon>
        <taxon>Mermithoidea</taxon>
        <taxon>Mermithidae</taxon>
        <taxon>Romanomermis</taxon>
    </lineage>
</organism>
<reference evidence="2" key="1">
    <citation type="submission" date="2022-11" db="UniProtKB">
        <authorList>
            <consortium name="WormBaseParasite"/>
        </authorList>
    </citation>
    <scope>IDENTIFICATION</scope>
</reference>
<evidence type="ECO:0000313" key="1">
    <source>
        <dbReference type="Proteomes" id="UP000887565"/>
    </source>
</evidence>
<dbReference type="Proteomes" id="UP000887565">
    <property type="component" value="Unplaced"/>
</dbReference>
<name>A0A915KIP1_ROMCU</name>
<accession>A0A915KIP1</accession>
<evidence type="ECO:0000313" key="2">
    <source>
        <dbReference type="WBParaSite" id="nRc.2.0.1.t38700-RA"/>
    </source>
</evidence>
<keyword evidence="1" id="KW-1185">Reference proteome</keyword>
<protein>
    <submittedName>
        <fullName evidence="2">Ovule protein</fullName>
    </submittedName>
</protein>
<sequence>MVFGTQKSSEFHSNSIFVLSQQTLRLPMTSENNQSFTNQLLRIINHMSFIILLTCEVIKIATSVD</sequence>
<proteinExistence type="predicted"/>